<reference evidence="2 3" key="1">
    <citation type="submission" date="2017-04" db="EMBL/GenBank/DDBJ databases">
        <authorList>
            <person name="Afonso C.L."/>
            <person name="Miller P.J."/>
            <person name="Scott M.A."/>
            <person name="Spackman E."/>
            <person name="Goraichik I."/>
            <person name="Dimitrov K.M."/>
            <person name="Suarez D.L."/>
            <person name="Swayne D.E."/>
        </authorList>
    </citation>
    <scope>NUCLEOTIDE SEQUENCE [LARGE SCALE GENOMIC DNA]</scope>
    <source>
        <strain evidence="2 3">ToBE</strain>
    </source>
</reference>
<dbReference type="InterPro" id="IPR005908">
    <property type="entry name" value="G1P_thy_trans_l"/>
</dbReference>
<dbReference type="InterPro" id="IPR029044">
    <property type="entry name" value="Nucleotide-diphossugar_trans"/>
</dbReference>
<proteinExistence type="predicted"/>
<dbReference type="PANTHER" id="PTHR42883">
    <property type="entry name" value="GLUCOSE-1-PHOSPHATE THYMIDYLTRANSFERASE"/>
    <property type="match status" value="1"/>
</dbReference>
<dbReference type="EMBL" id="LT838272">
    <property type="protein sequence ID" value="SMB96625.1"/>
    <property type="molecule type" value="Genomic_DNA"/>
</dbReference>
<dbReference type="SUPFAM" id="SSF53448">
    <property type="entry name" value="Nucleotide-diphospho-sugar transferases"/>
    <property type="match status" value="1"/>
</dbReference>
<dbReference type="RefSeq" id="WP_084665177.1">
    <property type="nucleotide sequence ID" value="NZ_LT838272.1"/>
</dbReference>
<evidence type="ECO:0000259" key="1">
    <source>
        <dbReference type="Pfam" id="PF00483"/>
    </source>
</evidence>
<accession>A0A1W1VTB7</accession>
<keyword evidence="2" id="KW-0808">Transferase</keyword>
<dbReference type="OrthoDB" id="9803871at2"/>
<dbReference type="CDD" id="cd04189">
    <property type="entry name" value="G1P_TT_long"/>
    <property type="match status" value="1"/>
</dbReference>
<dbReference type="Pfam" id="PF00483">
    <property type="entry name" value="NTP_transferase"/>
    <property type="match status" value="1"/>
</dbReference>
<dbReference type="InterPro" id="IPR005835">
    <property type="entry name" value="NTP_transferase_dom"/>
</dbReference>
<evidence type="ECO:0000313" key="3">
    <source>
        <dbReference type="Proteomes" id="UP000192569"/>
    </source>
</evidence>
<dbReference type="STRING" id="698762.SAMN00808754_1562"/>
<feature type="domain" description="Nucleotidyl transferase" evidence="1">
    <location>
        <begin position="2"/>
        <end position="236"/>
    </location>
</feature>
<keyword evidence="3" id="KW-1185">Reference proteome</keyword>
<gene>
    <name evidence="2" type="ORF">SAMN00808754_1562</name>
</gene>
<dbReference type="NCBIfam" id="TIGR01208">
    <property type="entry name" value="rmlA_long"/>
    <property type="match status" value="1"/>
</dbReference>
<dbReference type="PANTHER" id="PTHR42883:SF2">
    <property type="entry name" value="THYMIDYLYLTRANSFERASE"/>
    <property type="match status" value="1"/>
</dbReference>
<dbReference type="GO" id="GO:0016740">
    <property type="term" value="F:transferase activity"/>
    <property type="evidence" value="ECO:0007669"/>
    <property type="project" value="UniProtKB-KW"/>
</dbReference>
<name>A0A1W1VTB7_9FIRM</name>
<dbReference type="AlphaFoldDB" id="A0A1W1VTB7"/>
<dbReference type="Gene3D" id="3.90.550.10">
    <property type="entry name" value="Spore Coat Polysaccharide Biosynthesis Protein SpsA, Chain A"/>
    <property type="match status" value="1"/>
</dbReference>
<dbReference type="Proteomes" id="UP000192569">
    <property type="component" value="Chromosome I"/>
</dbReference>
<dbReference type="Gene3D" id="2.160.10.10">
    <property type="entry name" value="Hexapeptide repeat proteins"/>
    <property type="match status" value="1"/>
</dbReference>
<evidence type="ECO:0000313" key="2">
    <source>
        <dbReference type="EMBL" id="SMB96625.1"/>
    </source>
</evidence>
<sequence>MKGLILAGGRGTRLRPLSYTTAKQLIPVANRPILFYVMDAIVNAGITEIGVVVSPETGDAVRRALADGAPWGAKLTFIQQDYPGGLAHAVRVARTFLGDEPFLMYLGDNLIQGGVRELVEAGRSGPQDALILLKEVSDPRAFGVAVLDEEGRVVRLVEKPEEPPSRLALVGVYVFTSAVHRAIERIRPSWRGELEITDAIQELIYMGCRVEARLLDGWWLDTGKKDDLLEANRVVLDEYARTRVEGTVDGSSRIIGRVEIGPGSQVINSVIRGPVIVGTQVTVLDSFVGPYTAIGDRAVLKGVSIEHSVVLDGCHLERVEHIEDSVLGCNARVLGGVSSRRALRLFLGDDSEVIL</sequence>
<organism evidence="2 3">
    <name type="scientific">Thermanaeromonas toyohensis ToBE</name>
    <dbReference type="NCBI Taxonomy" id="698762"/>
    <lineage>
        <taxon>Bacteria</taxon>
        <taxon>Bacillati</taxon>
        <taxon>Bacillota</taxon>
        <taxon>Clostridia</taxon>
        <taxon>Neomoorellales</taxon>
        <taxon>Neomoorellaceae</taxon>
        <taxon>Thermanaeromonas</taxon>
    </lineage>
</organism>
<protein>
    <submittedName>
        <fullName evidence="2">Glucose-1-phosphate thymidylyltransferase</fullName>
    </submittedName>
</protein>